<dbReference type="Proteomes" id="UP001500367">
    <property type="component" value="Unassembled WGS sequence"/>
</dbReference>
<comment type="caution">
    <text evidence="2">The sequence shown here is derived from an EMBL/GenBank/DDBJ whole genome shotgun (WGS) entry which is preliminary data.</text>
</comment>
<dbReference type="PANTHER" id="PTHR33383:SF1">
    <property type="entry name" value="MEMBRANE PROTEIN INSERTION EFFICIENCY FACTOR-RELATED"/>
    <property type="match status" value="1"/>
</dbReference>
<name>A0ABP7VM40_9FLAO</name>
<comment type="function">
    <text evidence="1">Could be involved in insertion of integral membrane proteins into the membrane.</text>
</comment>
<reference evidence="3" key="1">
    <citation type="journal article" date="2019" name="Int. J. Syst. Evol. Microbiol.">
        <title>The Global Catalogue of Microorganisms (GCM) 10K type strain sequencing project: providing services to taxonomists for standard genome sequencing and annotation.</title>
        <authorList>
            <consortium name="The Broad Institute Genomics Platform"/>
            <consortium name="The Broad Institute Genome Sequencing Center for Infectious Disease"/>
            <person name="Wu L."/>
            <person name="Ma J."/>
        </authorList>
    </citation>
    <scope>NUCLEOTIDE SEQUENCE [LARGE SCALE GENOMIC DNA]</scope>
    <source>
        <strain evidence="3">JCM 17069</strain>
    </source>
</reference>
<gene>
    <name evidence="2" type="primary">yidD</name>
    <name evidence="2" type="ORF">GCM10022389_13620</name>
</gene>
<dbReference type="PANTHER" id="PTHR33383">
    <property type="entry name" value="MEMBRANE PROTEIN INSERTION EFFICIENCY FACTOR-RELATED"/>
    <property type="match status" value="1"/>
</dbReference>
<comment type="similarity">
    <text evidence="1">Belongs to the UPF0161 family.</text>
</comment>
<keyword evidence="1" id="KW-0472">Membrane</keyword>
<dbReference type="NCBIfam" id="TIGR00278">
    <property type="entry name" value="membrane protein insertion efficiency factor YidD"/>
    <property type="match status" value="1"/>
</dbReference>
<organism evidence="2 3">
    <name type="scientific">Flavobacterium cheonanense</name>
    <dbReference type="NCBI Taxonomy" id="706183"/>
    <lineage>
        <taxon>Bacteria</taxon>
        <taxon>Pseudomonadati</taxon>
        <taxon>Bacteroidota</taxon>
        <taxon>Flavobacteriia</taxon>
        <taxon>Flavobacteriales</taxon>
        <taxon>Flavobacteriaceae</taxon>
        <taxon>Flavobacterium</taxon>
    </lineage>
</organism>
<protein>
    <recommendedName>
        <fullName evidence="1">Putative membrane protein insertion efficiency factor</fullName>
    </recommendedName>
</protein>
<dbReference type="SMART" id="SM01234">
    <property type="entry name" value="Haemolytic"/>
    <property type="match status" value="1"/>
</dbReference>
<comment type="subcellular location">
    <subcellularLocation>
        <location evidence="1">Cell membrane</location>
        <topology evidence="1">Peripheral membrane protein</topology>
        <orientation evidence="1">Cytoplasmic side</orientation>
    </subcellularLocation>
</comment>
<dbReference type="Pfam" id="PF01809">
    <property type="entry name" value="YidD"/>
    <property type="match status" value="1"/>
</dbReference>
<evidence type="ECO:0000313" key="2">
    <source>
        <dbReference type="EMBL" id="GAA4069751.1"/>
    </source>
</evidence>
<dbReference type="InterPro" id="IPR002696">
    <property type="entry name" value="Membr_insert_effic_factor_YidD"/>
</dbReference>
<evidence type="ECO:0000256" key="1">
    <source>
        <dbReference type="HAMAP-Rule" id="MF_00386"/>
    </source>
</evidence>
<sequence>MVKKIIIFPLVLLIRFYQEAISPFTPSTCRFEPTCSSYFLEALKVHGLIKGFYLGIKRILSCHPWGKSGYDPVPEKKCTHK</sequence>
<dbReference type="EMBL" id="BAABCT010000003">
    <property type="protein sequence ID" value="GAA4069751.1"/>
    <property type="molecule type" value="Genomic_DNA"/>
</dbReference>
<dbReference type="HAMAP" id="MF_00386">
    <property type="entry name" value="UPF0161_YidD"/>
    <property type="match status" value="1"/>
</dbReference>
<keyword evidence="1" id="KW-1003">Cell membrane</keyword>
<evidence type="ECO:0000313" key="3">
    <source>
        <dbReference type="Proteomes" id="UP001500367"/>
    </source>
</evidence>
<keyword evidence="3" id="KW-1185">Reference proteome</keyword>
<proteinExistence type="inferred from homology"/>
<accession>A0ABP7VM40</accession>
<dbReference type="RefSeq" id="WP_344815993.1">
    <property type="nucleotide sequence ID" value="NZ_BAABCT010000003.1"/>
</dbReference>